<organism evidence="3 4">
    <name type="scientific">Thiocapsa rosea</name>
    <dbReference type="NCBI Taxonomy" id="69360"/>
    <lineage>
        <taxon>Bacteria</taxon>
        <taxon>Pseudomonadati</taxon>
        <taxon>Pseudomonadota</taxon>
        <taxon>Gammaproteobacteria</taxon>
        <taxon>Chromatiales</taxon>
        <taxon>Chromatiaceae</taxon>
        <taxon>Thiocapsa</taxon>
    </lineage>
</organism>
<evidence type="ECO:0000256" key="1">
    <source>
        <dbReference type="SAM" id="MobiDB-lite"/>
    </source>
</evidence>
<name>A0A495UR86_9GAMM</name>
<dbReference type="RefSeq" id="WP_120800199.1">
    <property type="nucleotide sequence ID" value="NZ_RBXL01000002.1"/>
</dbReference>
<feature type="transmembrane region" description="Helical" evidence="2">
    <location>
        <begin position="55"/>
        <end position="80"/>
    </location>
</feature>
<proteinExistence type="predicted"/>
<gene>
    <name evidence="3" type="ORF">BDD21_5419</name>
</gene>
<keyword evidence="2" id="KW-0472">Membrane</keyword>
<keyword evidence="2" id="KW-1133">Transmembrane helix</keyword>
<evidence type="ECO:0000313" key="3">
    <source>
        <dbReference type="EMBL" id="RKT37908.1"/>
    </source>
</evidence>
<reference evidence="3 4" key="1">
    <citation type="submission" date="2018-10" db="EMBL/GenBank/DDBJ databases">
        <title>Genomic Encyclopedia of Archaeal and Bacterial Type Strains, Phase II (KMG-II): from individual species to whole genera.</title>
        <authorList>
            <person name="Goeker M."/>
        </authorList>
    </citation>
    <scope>NUCLEOTIDE SEQUENCE [LARGE SCALE GENOMIC DNA]</scope>
    <source>
        <strain evidence="3 4">DSM 235</strain>
    </source>
</reference>
<dbReference type="AlphaFoldDB" id="A0A495UR86"/>
<feature type="region of interest" description="Disordered" evidence="1">
    <location>
        <begin position="98"/>
        <end position="119"/>
    </location>
</feature>
<evidence type="ECO:0000313" key="4">
    <source>
        <dbReference type="Proteomes" id="UP000274556"/>
    </source>
</evidence>
<dbReference type="Proteomes" id="UP000274556">
    <property type="component" value="Unassembled WGS sequence"/>
</dbReference>
<sequence>MYTGYRRFRALCRGFRSTPSPLPRRIWGLFLALLPLAPRRWLLQLVALWTSAPPWLVRVLSGLGGYLVMSAIALLVLWLWGRVAAPVCSDTFKPSCAPAQALNRTGPNLGKKQSKRTRY</sequence>
<evidence type="ECO:0000256" key="2">
    <source>
        <dbReference type="SAM" id="Phobius"/>
    </source>
</evidence>
<dbReference type="EMBL" id="RBXL01000002">
    <property type="protein sequence ID" value="RKT37908.1"/>
    <property type="molecule type" value="Genomic_DNA"/>
</dbReference>
<keyword evidence="2" id="KW-0812">Transmembrane</keyword>
<comment type="caution">
    <text evidence="3">The sequence shown here is derived from an EMBL/GenBank/DDBJ whole genome shotgun (WGS) entry which is preliminary data.</text>
</comment>
<protein>
    <submittedName>
        <fullName evidence="3">Uncharacterized protein</fullName>
    </submittedName>
</protein>
<dbReference type="OrthoDB" id="9859401at2"/>
<keyword evidence="4" id="KW-1185">Reference proteome</keyword>
<accession>A0A495UR86</accession>